<dbReference type="AlphaFoldDB" id="C5K8S4"/>
<organism evidence="2">
    <name type="scientific">Perkinsus marinus (strain ATCC 50983 / TXsc)</name>
    <dbReference type="NCBI Taxonomy" id="423536"/>
    <lineage>
        <taxon>Eukaryota</taxon>
        <taxon>Sar</taxon>
        <taxon>Alveolata</taxon>
        <taxon>Perkinsozoa</taxon>
        <taxon>Perkinsea</taxon>
        <taxon>Perkinsida</taxon>
        <taxon>Perkinsidae</taxon>
        <taxon>Perkinsus</taxon>
    </lineage>
</organism>
<protein>
    <submittedName>
        <fullName evidence="1">Uncharacterized protein</fullName>
    </submittedName>
</protein>
<proteinExistence type="predicted"/>
<evidence type="ECO:0000313" key="1">
    <source>
        <dbReference type="EMBL" id="EER19119.1"/>
    </source>
</evidence>
<accession>C5K8S4</accession>
<dbReference type="GeneID" id="9039356"/>
<dbReference type="InParanoid" id="C5K8S4"/>
<dbReference type="EMBL" id="GG671148">
    <property type="protein sequence ID" value="EER19119.1"/>
    <property type="molecule type" value="Genomic_DNA"/>
</dbReference>
<sequence>MFDVDYCFRNVVDDSQAHSSESSLPVDEANRLDERKGYFNLRVHKIIPVL</sequence>
<dbReference type="Proteomes" id="UP000007800">
    <property type="component" value="Unassembled WGS sequence"/>
</dbReference>
<evidence type="ECO:0000313" key="2">
    <source>
        <dbReference type="Proteomes" id="UP000007800"/>
    </source>
</evidence>
<reference evidence="1 2" key="1">
    <citation type="submission" date="2008-07" db="EMBL/GenBank/DDBJ databases">
        <authorList>
            <person name="El-Sayed N."/>
            <person name="Caler E."/>
            <person name="Inman J."/>
            <person name="Amedeo P."/>
            <person name="Hass B."/>
            <person name="Wortman J."/>
        </authorList>
    </citation>
    <scope>NUCLEOTIDE SEQUENCE [LARGE SCALE GENOMIC DNA]</scope>
    <source>
        <strain evidence="2">ATCC 50983 / TXsc</strain>
    </source>
</reference>
<dbReference type="RefSeq" id="XP_002787323.1">
    <property type="nucleotide sequence ID" value="XM_002787277.1"/>
</dbReference>
<keyword evidence="2" id="KW-1185">Reference proteome</keyword>
<gene>
    <name evidence="1" type="ORF">Pmar_PMAR010444</name>
</gene>
<name>C5K8S4_PERM5</name>